<sequence length="153" mass="18577">MLILLSLKQFQRKPESINDLLKLSFKELSTKINNYGYLTEIQKQVTGKKQHVTGRNWQASSFFNSSFLFLSVMMPLSAAEKQRRYRQRRDADPERRARYLQNEKDKYIKDKETGKKKQVKDMSKREHRLKKKEWRQYKKDFKARRIHSWCEAD</sequence>
<feature type="compositionally biased region" description="Basic and acidic residues" evidence="1">
    <location>
        <begin position="88"/>
        <end position="124"/>
    </location>
</feature>
<proteinExistence type="predicted"/>
<comment type="caution">
    <text evidence="2">The sequence shown here is derived from an EMBL/GenBank/DDBJ whole genome shotgun (WGS) entry which is preliminary data.</text>
</comment>
<name>A0AAN8PWN5_PATCE</name>
<dbReference type="AlphaFoldDB" id="A0AAN8PWN5"/>
<evidence type="ECO:0000313" key="2">
    <source>
        <dbReference type="EMBL" id="KAK6178395.1"/>
    </source>
</evidence>
<dbReference type="Proteomes" id="UP001347796">
    <property type="component" value="Unassembled WGS sequence"/>
</dbReference>
<evidence type="ECO:0000256" key="1">
    <source>
        <dbReference type="SAM" id="MobiDB-lite"/>
    </source>
</evidence>
<dbReference type="EMBL" id="JAZGQO010000009">
    <property type="protein sequence ID" value="KAK6178395.1"/>
    <property type="molecule type" value="Genomic_DNA"/>
</dbReference>
<keyword evidence="3" id="KW-1185">Reference proteome</keyword>
<feature type="region of interest" description="Disordered" evidence="1">
    <location>
        <begin position="81"/>
        <end position="127"/>
    </location>
</feature>
<evidence type="ECO:0000313" key="3">
    <source>
        <dbReference type="Proteomes" id="UP001347796"/>
    </source>
</evidence>
<gene>
    <name evidence="2" type="ORF">SNE40_013190</name>
</gene>
<accession>A0AAN8PWN5</accession>
<organism evidence="2 3">
    <name type="scientific">Patella caerulea</name>
    <name type="common">Rayed Mediterranean limpet</name>
    <dbReference type="NCBI Taxonomy" id="87958"/>
    <lineage>
        <taxon>Eukaryota</taxon>
        <taxon>Metazoa</taxon>
        <taxon>Spiralia</taxon>
        <taxon>Lophotrochozoa</taxon>
        <taxon>Mollusca</taxon>
        <taxon>Gastropoda</taxon>
        <taxon>Patellogastropoda</taxon>
        <taxon>Patelloidea</taxon>
        <taxon>Patellidae</taxon>
        <taxon>Patella</taxon>
    </lineage>
</organism>
<reference evidence="2 3" key="1">
    <citation type="submission" date="2024-01" db="EMBL/GenBank/DDBJ databases">
        <title>The genome of the rayed Mediterranean limpet Patella caerulea (Linnaeus, 1758).</title>
        <authorList>
            <person name="Anh-Thu Weber A."/>
            <person name="Halstead-Nussloch G."/>
        </authorList>
    </citation>
    <scope>NUCLEOTIDE SEQUENCE [LARGE SCALE GENOMIC DNA]</scope>
    <source>
        <strain evidence="2">AATW-2023a</strain>
        <tissue evidence="2">Whole specimen</tissue>
    </source>
</reference>
<protein>
    <submittedName>
        <fullName evidence="2">Uncharacterized protein</fullName>
    </submittedName>
</protein>